<dbReference type="InterPro" id="IPR001841">
    <property type="entry name" value="Znf_RING"/>
</dbReference>
<gene>
    <name evidence="8" type="ORF">GOP47_0017525</name>
</gene>
<feature type="compositionally biased region" description="Polar residues" evidence="5">
    <location>
        <begin position="1"/>
        <end position="10"/>
    </location>
</feature>
<evidence type="ECO:0000256" key="3">
    <source>
        <dbReference type="ARBA" id="ARBA00022833"/>
    </source>
</evidence>
<evidence type="ECO:0000256" key="5">
    <source>
        <dbReference type="SAM" id="MobiDB-lite"/>
    </source>
</evidence>
<organism evidence="8 9">
    <name type="scientific">Adiantum capillus-veneris</name>
    <name type="common">Maidenhair fern</name>
    <dbReference type="NCBI Taxonomy" id="13818"/>
    <lineage>
        <taxon>Eukaryota</taxon>
        <taxon>Viridiplantae</taxon>
        <taxon>Streptophyta</taxon>
        <taxon>Embryophyta</taxon>
        <taxon>Tracheophyta</taxon>
        <taxon>Polypodiopsida</taxon>
        <taxon>Polypodiidae</taxon>
        <taxon>Polypodiales</taxon>
        <taxon>Pteridineae</taxon>
        <taxon>Pteridaceae</taxon>
        <taxon>Vittarioideae</taxon>
        <taxon>Adiantum</taxon>
    </lineage>
</organism>
<dbReference type="InterPro" id="IPR000433">
    <property type="entry name" value="Znf_ZZ"/>
</dbReference>
<dbReference type="SMART" id="SM00291">
    <property type="entry name" value="ZnF_ZZ"/>
    <property type="match status" value="1"/>
</dbReference>
<name>A0A9D4ZAN7_ADICA</name>
<evidence type="ECO:0000259" key="7">
    <source>
        <dbReference type="PROSITE" id="PS50135"/>
    </source>
</evidence>
<keyword evidence="2 4" id="KW-0863">Zinc-finger</keyword>
<keyword evidence="3" id="KW-0862">Zinc</keyword>
<protein>
    <recommendedName>
        <fullName evidence="10">E3 ubiquitin-protein ligase PRT1</fullName>
    </recommendedName>
</protein>
<dbReference type="GO" id="GO:0061630">
    <property type="term" value="F:ubiquitin protein ligase activity"/>
    <property type="evidence" value="ECO:0007669"/>
    <property type="project" value="TreeGrafter"/>
</dbReference>
<proteinExistence type="predicted"/>
<evidence type="ECO:0000256" key="4">
    <source>
        <dbReference type="PROSITE-ProRule" id="PRU00228"/>
    </source>
</evidence>
<keyword evidence="1" id="KW-0479">Metal-binding</keyword>
<dbReference type="GO" id="GO:0008270">
    <property type="term" value="F:zinc ion binding"/>
    <property type="evidence" value="ECO:0007669"/>
    <property type="project" value="UniProtKB-KW"/>
</dbReference>
<dbReference type="FunFam" id="3.30.60.90:FF:000014">
    <property type="entry name" value="E3 ubiquitin-protein ligase PRT1"/>
    <property type="match status" value="1"/>
</dbReference>
<dbReference type="Gene3D" id="3.30.40.10">
    <property type="entry name" value="Zinc/RING finger domain, C3HC4 (zinc finger)"/>
    <property type="match status" value="2"/>
</dbReference>
<dbReference type="EMBL" id="JABFUD020000017">
    <property type="protein sequence ID" value="KAI5066997.1"/>
    <property type="molecule type" value="Genomic_DNA"/>
</dbReference>
<dbReference type="SMART" id="SM00184">
    <property type="entry name" value="RING"/>
    <property type="match status" value="2"/>
</dbReference>
<feature type="domain" description="ZZ-type" evidence="7">
    <location>
        <begin position="294"/>
        <end position="358"/>
    </location>
</feature>
<dbReference type="SUPFAM" id="SSF57850">
    <property type="entry name" value="RING/U-box"/>
    <property type="match status" value="3"/>
</dbReference>
<dbReference type="InterPro" id="IPR013083">
    <property type="entry name" value="Znf_RING/FYVE/PHD"/>
</dbReference>
<comment type="caution">
    <text evidence="8">The sequence shown here is derived from an EMBL/GenBank/DDBJ whole genome shotgun (WGS) entry which is preliminary data.</text>
</comment>
<evidence type="ECO:0000313" key="8">
    <source>
        <dbReference type="EMBL" id="KAI5066997.1"/>
    </source>
</evidence>
<dbReference type="Pfam" id="PF00569">
    <property type="entry name" value="ZZ"/>
    <property type="match status" value="1"/>
</dbReference>
<feature type="region of interest" description="Disordered" evidence="5">
    <location>
        <begin position="1"/>
        <end position="23"/>
    </location>
</feature>
<dbReference type="Pfam" id="PF13920">
    <property type="entry name" value="zf-C3HC4_3"/>
    <property type="match status" value="1"/>
</dbReference>
<dbReference type="PANTHER" id="PTHR15898">
    <property type="entry name" value="BIFUNCTIONAL APOPTOSIS REGULATOR"/>
    <property type="match status" value="1"/>
</dbReference>
<dbReference type="Gene3D" id="3.30.60.90">
    <property type="match status" value="1"/>
</dbReference>
<evidence type="ECO:0000256" key="1">
    <source>
        <dbReference type="ARBA" id="ARBA00022723"/>
    </source>
</evidence>
<dbReference type="InterPro" id="IPR017907">
    <property type="entry name" value="Znf_RING_CS"/>
</dbReference>
<dbReference type="InterPro" id="IPR043145">
    <property type="entry name" value="Znf_ZZ_sf"/>
</dbReference>
<feature type="domain" description="RING-type" evidence="6">
    <location>
        <begin position="198"/>
        <end position="236"/>
    </location>
</feature>
<sequence>MGESSPSSTHSCEDSTISTSQELSSEETEPFNCSICLELVYKPIVQACGHIFCFWCAYQAMNVRKESHCPVCRRPYKYFPRVCELLHFALSKAVPEEYERRGREVQRTEEQKQVFSPRLVESPRQVWSPRSFDEAAGFSSLQSTPRGVAALTVNSSAGKITPASVLCSQSEDRFEDMGCARRDAAFMQKAVSVDDFRCSNCNDLLHRPVVLNCGEVFCEPCLKDTPSKVIYCPSCKAPHSGNSTFICLELNQFLEGAFPMEYSRRKGQHLAETIQPAYCENEPLGDLKAEKVLHVGVGCDGCGMYPIEGFRYRCVECTEKIGFDLCGDCYRRGGNVMGRFNQEHRPNHHMEQIQQRVHRPLDFNMHNSSIQRRRQQQQTANDLDDYINSFVE</sequence>
<dbReference type="FunFam" id="3.30.40.10:FF:000489">
    <property type="entry name" value="E3 ubiquitin-protein ligase PRT1"/>
    <property type="match status" value="1"/>
</dbReference>
<dbReference type="PROSITE" id="PS50089">
    <property type="entry name" value="ZF_RING_2"/>
    <property type="match status" value="2"/>
</dbReference>
<dbReference type="GO" id="GO:0043161">
    <property type="term" value="P:proteasome-mediated ubiquitin-dependent protein catabolic process"/>
    <property type="evidence" value="ECO:0007669"/>
    <property type="project" value="TreeGrafter"/>
</dbReference>
<dbReference type="Proteomes" id="UP000886520">
    <property type="component" value="Chromosome 17"/>
</dbReference>
<reference evidence="8" key="1">
    <citation type="submission" date="2021-01" db="EMBL/GenBank/DDBJ databases">
        <title>Adiantum capillus-veneris genome.</title>
        <authorList>
            <person name="Fang Y."/>
            <person name="Liao Q."/>
        </authorList>
    </citation>
    <scope>NUCLEOTIDE SEQUENCE</scope>
    <source>
        <strain evidence="8">H3</strain>
        <tissue evidence="8">Leaf</tissue>
    </source>
</reference>
<evidence type="ECO:0000313" key="9">
    <source>
        <dbReference type="Proteomes" id="UP000886520"/>
    </source>
</evidence>
<dbReference type="PANTHER" id="PTHR15898:SF13">
    <property type="entry name" value="BIFUNCTIONAL APOPTOSIS REGULATOR"/>
    <property type="match status" value="1"/>
</dbReference>
<accession>A0A9D4ZAN7</accession>
<evidence type="ECO:0000256" key="2">
    <source>
        <dbReference type="ARBA" id="ARBA00022771"/>
    </source>
</evidence>
<dbReference type="PROSITE" id="PS50135">
    <property type="entry name" value="ZF_ZZ_2"/>
    <property type="match status" value="1"/>
</dbReference>
<feature type="domain" description="RING-type" evidence="6">
    <location>
        <begin position="33"/>
        <end position="73"/>
    </location>
</feature>
<keyword evidence="9" id="KW-1185">Reference proteome</keyword>
<evidence type="ECO:0000259" key="6">
    <source>
        <dbReference type="PROSITE" id="PS50089"/>
    </source>
</evidence>
<dbReference type="OrthoDB" id="6270329at2759"/>
<dbReference type="AlphaFoldDB" id="A0A9D4ZAN7"/>
<evidence type="ECO:0008006" key="10">
    <source>
        <dbReference type="Google" id="ProtNLM"/>
    </source>
</evidence>
<dbReference type="PROSITE" id="PS00518">
    <property type="entry name" value="ZF_RING_1"/>
    <property type="match status" value="1"/>
</dbReference>